<proteinExistence type="predicted"/>
<dbReference type="KEGG" id="amr:AM1_D0195"/>
<organism evidence="1 2">
    <name type="scientific">Acaryochloris marina (strain MBIC 11017)</name>
    <dbReference type="NCBI Taxonomy" id="329726"/>
    <lineage>
        <taxon>Bacteria</taxon>
        <taxon>Bacillati</taxon>
        <taxon>Cyanobacteriota</taxon>
        <taxon>Cyanophyceae</taxon>
        <taxon>Acaryochloridales</taxon>
        <taxon>Acaryochloridaceae</taxon>
        <taxon>Acaryochloris</taxon>
    </lineage>
</organism>
<dbReference type="Proteomes" id="UP000000268">
    <property type="component" value="Plasmid pREB4"/>
</dbReference>
<name>A8ZNV4_ACAM1</name>
<dbReference type="AlphaFoldDB" id="A8ZNV4"/>
<dbReference type="RefSeq" id="WP_010476550.1">
    <property type="nucleotide sequence ID" value="NC_009929.1"/>
</dbReference>
<evidence type="ECO:0000313" key="2">
    <source>
        <dbReference type="Proteomes" id="UP000000268"/>
    </source>
</evidence>
<keyword evidence="2" id="KW-1185">Reference proteome</keyword>
<dbReference type="EMBL" id="CP000841">
    <property type="protein sequence ID" value="ABW32690.1"/>
    <property type="molecule type" value="Genomic_DNA"/>
</dbReference>
<geneLocation type="plasmid" evidence="1 2">
    <name>pREB4</name>
</geneLocation>
<gene>
    <name evidence="1" type="ordered locus">AM1_D0195</name>
</gene>
<reference evidence="1 2" key="1">
    <citation type="journal article" date="2008" name="Proc. Natl. Acad. Sci. U.S.A.">
        <title>Niche adaptation and genome expansion in the chlorophyll d-producing cyanobacterium Acaryochloris marina.</title>
        <authorList>
            <person name="Swingley W.D."/>
            <person name="Chen M."/>
            <person name="Cheung P.C."/>
            <person name="Conrad A.L."/>
            <person name="Dejesa L.C."/>
            <person name="Hao J."/>
            <person name="Honchak B.M."/>
            <person name="Karbach L.E."/>
            <person name="Kurdoglu A."/>
            <person name="Lahiri S."/>
            <person name="Mastrian S.D."/>
            <person name="Miyashita H."/>
            <person name="Page L."/>
            <person name="Ramakrishna P."/>
            <person name="Satoh S."/>
            <person name="Sattley W.M."/>
            <person name="Shimada Y."/>
            <person name="Taylor H.L."/>
            <person name="Tomo T."/>
            <person name="Tsuchiya T."/>
            <person name="Wang Z.T."/>
            <person name="Raymond J."/>
            <person name="Mimuro M."/>
            <person name="Blankenship R.E."/>
            <person name="Touchman J.W."/>
        </authorList>
    </citation>
    <scope>NUCLEOTIDE SEQUENCE [LARGE SCALE GENOMIC DNA]</scope>
    <source>
        <strain evidence="2">MBIC 11017</strain>
        <plasmid evidence="2">Plasmid pREB4</plasmid>
    </source>
</reference>
<keyword evidence="1" id="KW-0614">Plasmid</keyword>
<evidence type="ECO:0000313" key="1">
    <source>
        <dbReference type="EMBL" id="ABW32690.1"/>
    </source>
</evidence>
<dbReference type="HOGENOM" id="CLU_1487590_0_0_3"/>
<dbReference type="OrthoDB" id="456538at2"/>
<protein>
    <submittedName>
        <fullName evidence="1">Uncharacterized protein</fullName>
    </submittedName>
</protein>
<accession>A8ZNV4</accession>
<sequence length="191" mass="21671">MFAITLLQILAMMGIPLIVTTVSSPMNVTEHPSVPTLATSQTWRLELLADGNYQVCSLPEPKDGRDGNGVCFTFAKRGEYVDGYYGFPHSGTYICVQGKAEQNRVRGQGLALSWPGHPWPPITTSQYTWRLDQHLTLQNGYVVRSVREQSGRVNWLRFDEVKLDMDGFHQYPTVKMRSPTQLCDWQTPTEF</sequence>